<evidence type="ECO:0000313" key="5">
    <source>
        <dbReference type="Proteomes" id="UP000275846"/>
    </source>
</evidence>
<dbReference type="InterPro" id="IPR045294">
    <property type="entry name" value="Complex1_LYR_LYRM1"/>
</dbReference>
<evidence type="ECO:0000313" key="4">
    <source>
        <dbReference type="EMBL" id="VDM00154.1"/>
    </source>
</evidence>
<dbReference type="InterPro" id="IPR008011">
    <property type="entry name" value="Complex1_LYR_dom"/>
</dbReference>
<evidence type="ECO:0000259" key="3">
    <source>
        <dbReference type="Pfam" id="PF05347"/>
    </source>
</evidence>
<dbReference type="WBParaSite" id="SSLN_0001428901-mRNA-1">
    <property type="protein sequence ID" value="SSLN_0001428901-mRNA-1"/>
    <property type="gene ID" value="SSLN_0001428901"/>
</dbReference>
<dbReference type="EMBL" id="UYSU01038353">
    <property type="protein sequence ID" value="VDM00154.1"/>
    <property type="molecule type" value="Genomic_DNA"/>
</dbReference>
<keyword evidence="5" id="KW-1185">Reference proteome</keyword>
<dbReference type="STRING" id="70667.A0A183TBC0"/>
<organism evidence="6">
    <name type="scientific">Schistocephalus solidus</name>
    <name type="common">Tapeworm</name>
    <dbReference type="NCBI Taxonomy" id="70667"/>
    <lineage>
        <taxon>Eukaryota</taxon>
        <taxon>Metazoa</taxon>
        <taxon>Spiralia</taxon>
        <taxon>Lophotrochozoa</taxon>
        <taxon>Platyhelminthes</taxon>
        <taxon>Cestoda</taxon>
        <taxon>Eucestoda</taxon>
        <taxon>Diphyllobothriidea</taxon>
        <taxon>Diphyllobothriidae</taxon>
        <taxon>Schistocephalus</taxon>
    </lineage>
</organism>
<feature type="domain" description="Complex 1 LYR protein" evidence="3">
    <location>
        <begin position="54"/>
        <end position="102"/>
    </location>
</feature>
<evidence type="ECO:0000256" key="2">
    <source>
        <dbReference type="SAM" id="MobiDB-lite"/>
    </source>
</evidence>
<dbReference type="CDD" id="cd20261">
    <property type="entry name" value="Complex1_LYR_LYRM1"/>
    <property type="match status" value="1"/>
</dbReference>
<comment type="similarity">
    <text evidence="1">Belongs to the complex I LYR family.</text>
</comment>
<sequence length="223" mass="25505">MFTAVTNSVVRTWSTLADSNRSRVLSLYRRILRLAQHWSSADGDPVKTAQERDRRILRLAQHWSSADGDPVKTAQERDYIRDEARRLFRRNAQVTDPVEIAMRHVVSFGAMLRSPTLWRLIRTIWLCQPLPCLYIFQAHILEAESRIELALHYKTPYPRLSNLPQSTLAGGTSATRAFRRTRRLIDESVPAYLKSYTQAEPKKPVASSSSLSSDSKKTAPLKK</sequence>
<reference evidence="6" key="1">
    <citation type="submission" date="2016-06" db="UniProtKB">
        <authorList>
            <consortium name="WormBaseParasite"/>
        </authorList>
    </citation>
    <scope>IDENTIFICATION</scope>
</reference>
<evidence type="ECO:0000256" key="1">
    <source>
        <dbReference type="ARBA" id="ARBA00009508"/>
    </source>
</evidence>
<dbReference type="AlphaFoldDB" id="A0A183TBC0"/>
<dbReference type="InterPro" id="IPR040330">
    <property type="entry name" value="LYRM1"/>
</dbReference>
<feature type="region of interest" description="Disordered" evidence="2">
    <location>
        <begin position="199"/>
        <end position="223"/>
    </location>
</feature>
<evidence type="ECO:0000313" key="6">
    <source>
        <dbReference type="WBParaSite" id="SSLN_0001428901-mRNA-1"/>
    </source>
</evidence>
<gene>
    <name evidence="4" type="ORF">SSLN_LOCUS13768</name>
</gene>
<dbReference type="Proteomes" id="UP000275846">
    <property type="component" value="Unassembled WGS sequence"/>
</dbReference>
<reference evidence="4 5" key="2">
    <citation type="submission" date="2018-11" db="EMBL/GenBank/DDBJ databases">
        <authorList>
            <consortium name="Pathogen Informatics"/>
        </authorList>
    </citation>
    <scope>NUCLEOTIDE SEQUENCE [LARGE SCALE GENOMIC DNA]</scope>
    <source>
        <strain evidence="4 5">NST_G2</strain>
    </source>
</reference>
<proteinExistence type="inferred from homology"/>
<dbReference type="Pfam" id="PF05347">
    <property type="entry name" value="Complex1_LYR"/>
    <property type="match status" value="1"/>
</dbReference>
<dbReference type="PANTHER" id="PTHR14273:SF0">
    <property type="entry name" value="LYR MOTIF-CONTAINING PROTEIN 1"/>
    <property type="match status" value="1"/>
</dbReference>
<dbReference type="OrthoDB" id="275715at2759"/>
<accession>A0A183TBC0</accession>
<name>A0A183TBC0_SCHSO</name>
<dbReference type="GO" id="GO:0005739">
    <property type="term" value="C:mitochondrion"/>
    <property type="evidence" value="ECO:0007669"/>
    <property type="project" value="TreeGrafter"/>
</dbReference>
<protein>
    <submittedName>
        <fullName evidence="6">Complex1_LYR_dom domain-containing protein</fullName>
    </submittedName>
</protein>
<dbReference type="PANTHER" id="PTHR14273">
    <property type="entry name" value="LYR MOTIF-CONTAINING PROTEIN 1"/>
    <property type="match status" value="1"/>
</dbReference>